<sequence>MGELALPSLVRDLVLNLVAVTILAYAIYFRRHRRRDLLLGYVALNVSLFTVAAALGSSSPLNVGVGFGLFAVLSIVRLRSDEATQSEIGYTMVALVLGLVCGLPGLQVEAKLLFSLLLVATMYVADHPALIPPQRHQRCRVVLDVVHTDHEVLRRELERRLGGIVHSVVVQEVDYVRETMRLDVRVRLHRPSRLDAPADADAGPREELAPGRGR</sequence>
<keyword evidence="4" id="KW-1185">Reference proteome</keyword>
<feature type="transmembrane region" description="Helical" evidence="2">
    <location>
        <begin position="37"/>
        <end position="55"/>
    </location>
</feature>
<keyword evidence="2" id="KW-1133">Transmembrane helix</keyword>
<dbReference type="Proteomes" id="UP000650511">
    <property type="component" value="Unassembled WGS sequence"/>
</dbReference>
<dbReference type="AlphaFoldDB" id="A0A8J3ETN3"/>
<dbReference type="EMBL" id="BMHA01000005">
    <property type="protein sequence ID" value="GGI05923.1"/>
    <property type="molecule type" value="Genomic_DNA"/>
</dbReference>
<dbReference type="InterPro" id="IPR032531">
    <property type="entry name" value="DUF4956"/>
</dbReference>
<comment type="caution">
    <text evidence="3">The sequence shown here is derived from an EMBL/GenBank/DDBJ whole genome shotgun (WGS) entry which is preliminary data.</text>
</comment>
<feature type="transmembrane region" description="Helical" evidence="2">
    <location>
        <begin position="88"/>
        <end position="106"/>
    </location>
</feature>
<keyword evidence="2" id="KW-0812">Transmembrane</keyword>
<feature type="region of interest" description="Disordered" evidence="1">
    <location>
        <begin position="195"/>
        <end position="214"/>
    </location>
</feature>
<feature type="compositionally biased region" description="Basic and acidic residues" evidence="1">
    <location>
        <begin position="202"/>
        <end position="214"/>
    </location>
</feature>
<dbReference type="Pfam" id="PF16316">
    <property type="entry name" value="DUF4956"/>
    <property type="match status" value="1"/>
</dbReference>
<evidence type="ECO:0000256" key="2">
    <source>
        <dbReference type="SAM" id="Phobius"/>
    </source>
</evidence>
<keyword evidence="2" id="KW-0472">Membrane</keyword>
<name>A0A8J3ETN3_9ACTN</name>
<evidence type="ECO:0000313" key="3">
    <source>
        <dbReference type="EMBL" id="GGI05923.1"/>
    </source>
</evidence>
<organism evidence="3 4">
    <name type="scientific">Egicoccus halophilus</name>
    <dbReference type="NCBI Taxonomy" id="1670830"/>
    <lineage>
        <taxon>Bacteria</taxon>
        <taxon>Bacillati</taxon>
        <taxon>Actinomycetota</taxon>
        <taxon>Nitriliruptoria</taxon>
        <taxon>Egicoccales</taxon>
        <taxon>Egicoccaceae</taxon>
        <taxon>Egicoccus</taxon>
    </lineage>
</organism>
<reference evidence="3" key="1">
    <citation type="journal article" date="2014" name="Int. J. Syst. Evol. Microbiol.">
        <title>Complete genome sequence of Corynebacterium casei LMG S-19264T (=DSM 44701T), isolated from a smear-ripened cheese.</title>
        <authorList>
            <consortium name="US DOE Joint Genome Institute (JGI-PGF)"/>
            <person name="Walter F."/>
            <person name="Albersmeier A."/>
            <person name="Kalinowski J."/>
            <person name="Ruckert C."/>
        </authorList>
    </citation>
    <scope>NUCLEOTIDE SEQUENCE</scope>
    <source>
        <strain evidence="3">CGMCC 1.14988</strain>
    </source>
</reference>
<protein>
    <submittedName>
        <fullName evidence="3">DUF4956 domain-containing protein</fullName>
    </submittedName>
</protein>
<reference evidence="3" key="2">
    <citation type="submission" date="2020-09" db="EMBL/GenBank/DDBJ databases">
        <authorList>
            <person name="Sun Q."/>
            <person name="Zhou Y."/>
        </authorList>
    </citation>
    <scope>NUCLEOTIDE SEQUENCE</scope>
    <source>
        <strain evidence="3">CGMCC 1.14988</strain>
    </source>
</reference>
<evidence type="ECO:0000256" key="1">
    <source>
        <dbReference type="SAM" id="MobiDB-lite"/>
    </source>
</evidence>
<proteinExistence type="predicted"/>
<feature type="transmembrane region" description="Helical" evidence="2">
    <location>
        <begin position="13"/>
        <end position="30"/>
    </location>
</feature>
<gene>
    <name evidence="3" type="ORF">GCM10011354_16530</name>
</gene>
<evidence type="ECO:0000313" key="4">
    <source>
        <dbReference type="Proteomes" id="UP000650511"/>
    </source>
</evidence>
<feature type="transmembrane region" description="Helical" evidence="2">
    <location>
        <begin position="61"/>
        <end position="76"/>
    </location>
</feature>
<dbReference type="RefSeq" id="WP_205745417.1">
    <property type="nucleotide sequence ID" value="NZ_BMHA01000005.1"/>
</dbReference>
<accession>A0A8J3ETN3</accession>